<organism evidence="2 3">
    <name type="scientific">Candidatus Thioglobus autotrophicus</name>
    <dbReference type="NCBI Taxonomy" id="1705394"/>
    <lineage>
        <taxon>Bacteria</taxon>
        <taxon>Pseudomonadati</taxon>
        <taxon>Pseudomonadota</taxon>
        <taxon>Gammaproteobacteria</taxon>
        <taxon>Candidatus Pseudothioglobaceae</taxon>
        <taxon>Candidatus Thioglobus</taxon>
    </lineage>
</organism>
<dbReference type="STRING" id="1705394.SP60_00170"/>
<gene>
    <name evidence="2" type="ORF">SP60_00170</name>
</gene>
<proteinExistence type="predicted"/>
<keyword evidence="1" id="KW-0732">Signal</keyword>
<reference evidence="2 3" key="1">
    <citation type="journal article" date="2015" name="Genome Announc.">
        <title>Genome Sequence of 'Candidatus Thioglobus autotrophica' Strain EF1, a Chemoautotroph from the SUP05 Clade of Marine Gammaproteobacteria.</title>
        <authorList>
            <person name="Shah V."/>
            <person name="Morris R.M."/>
        </authorList>
    </citation>
    <scope>NUCLEOTIDE SEQUENCE [LARGE SCALE GENOMIC DNA]</scope>
    <source>
        <strain evidence="2 3">EF1</strain>
    </source>
</reference>
<dbReference type="OrthoDB" id="9833824at2"/>
<dbReference type="EMBL" id="CP010552">
    <property type="protein sequence ID" value="ALE51809.1"/>
    <property type="molecule type" value="Genomic_DNA"/>
</dbReference>
<name>A0A0M4P7L9_9GAMM</name>
<dbReference type="KEGG" id="tho:SP60_00170"/>
<dbReference type="AlphaFoldDB" id="A0A0M4P7L9"/>
<sequence>MKKQLLIALTLGSITFGATAESKNCTDGYDNLEHLGSCLGGVVDSSIGALSSLPSDAKKWSSDQHQKAKQKLEAIKQDICNDSNPVKEVIVEKIVYVDRIVEVPAKALERRCVTNKKSDRFGNTSEMITCTEWK</sequence>
<protein>
    <submittedName>
        <fullName evidence="2">Uncharacterized protein</fullName>
    </submittedName>
</protein>
<dbReference type="PATRIC" id="fig|1705394.5.peg.34"/>
<dbReference type="RefSeq" id="WP_053950720.1">
    <property type="nucleotide sequence ID" value="NZ_CP010552.1"/>
</dbReference>
<accession>A0A0M4P7L9</accession>
<feature type="signal peptide" evidence="1">
    <location>
        <begin position="1"/>
        <end position="20"/>
    </location>
</feature>
<evidence type="ECO:0000256" key="1">
    <source>
        <dbReference type="SAM" id="SignalP"/>
    </source>
</evidence>
<feature type="chain" id="PRO_5005799774" evidence="1">
    <location>
        <begin position="21"/>
        <end position="134"/>
    </location>
</feature>
<keyword evidence="3" id="KW-1185">Reference proteome</keyword>
<evidence type="ECO:0000313" key="2">
    <source>
        <dbReference type="EMBL" id="ALE51809.1"/>
    </source>
</evidence>
<evidence type="ECO:0000313" key="3">
    <source>
        <dbReference type="Proteomes" id="UP000058020"/>
    </source>
</evidence>
<dbReference type="Proteomes" id="UP000058020">
    <property type="component" value="Chromosome"/>
</dbReference>